<dbReference type="Proteomes" id="UP000694522">
    <property type="component" value="Unplaced"/>
</dbReference>
<evidence type="ECO:0000313" key="6">
    <source>
        <dbReference type="Ensembl" id="ENSACOP00000020563.1"/>
    </source>
</evidence>
<protein>
    <recommendedName>
        <fullName evidence="3">Sulfotransferase</fullName>
        <ecNumber evidence="3">2.8.2.-</ecNumber>
    </recommendedName>
</protein>
<keyword evidence="2 3" id="KW-0808">Transferase</keyword>
<dbReference type="Gene3D" id="3.40.50.300">
    <property type="entry name" value="P-loop containing nucleotide triphosphate hydrolases"/>
    <property type="match status" value="1"/>
</dbReference>
<proteinExistence type="inferred from homology"/>
<organism evidence="6 7">
    <name type="scientific">Amazona collaria</name>
    <name type="common">yellow-billed parrot</name>
    <dbReference type="NCBI Taxonomy" id="241587"/>
    <lineage>
        <taxon>Eukaryota</taxon>
        <taxon>Metazoa</taxon>
        <taxon>Chordata</taxon>
        <taxon>Craniata</taxon>
        <taxon>Vertebrata</taxon>
        <taxon>Euteleostomi</taxon>
        <taxon>Archelosauria</taxon>
        <taxon>Archosauria</taxon>
        <taxon>Dinosauria</taxon>
        <taxon>Saurischia</taxon>
        <taxon>Theropoda</taxon>
        <taxon>Coelurosauria</taxon>
        <taxon>Aves</taxon>
        <taxon>Neognathae</taxon>
        <taxon>Neoaves</taxon>
        <taxon>Telluraves</taxon>
        <taxon>Australaves</taxon>
        <taxon>Psittaciformes</taxon>
        <taxon>Psittacidae</taxon>
        <taxon>Amazona</taxon>
    </lineage>
</organism>
<dbReference type="Pfam" id="PF00685">
    <property type="entry name" value="Sulfotransfer_1"/>
    <property type="match status" value="1"/>
</dbReference>
<name>A0A8B9G8G2_9PSIT</name>
<dbReference type="SUPFAM" id="SSF52540">
    <property type="entry name" value="P-loop containing nucleoside triphosphate hydrolases"/>
    <property type="match status" value="1"/>
</dbReference>
<feature type="domain" description="Sulfotransferase" evidence="5">
    <location>
        <begin position="31"/>
        <end position="228"/>
    </location>
</feature>
<reference evidence="6" key="2">
    <citation type="submission" date="2025-09" db="UniProtKB">
        <authorList>
            <consortium name="Ensembl"/>
        </authorList>
    </citation>
    <scope>IDENTIFICATION</scope>
</reference>
<evidence type="ECO:0000256" key="1">
    <source>
        <dbReference type="ARBA" id="ARBA00005771"/>
    </source>
</evidence>
<dbReference type="EC" id="2.8.2.-" evidence="3"/>
<reference evidence="6" key="1">
    <citation type="submission" date="2025-08" db="UniProtKB">
        <authorList>
            <consortium name="Ensembl"/>
        </authorList>
    </citation>
    <scope>IDENTIFICATION</scope>
</reference>
<feature type="compositionally biased region" description="Pro residues" evidence="4">
    <location>
        <begin position="252"/>
        <end position="278"/>
    </location>
</feature>
<dbReference type="GO" id="GO:0008146">
    <property type="term" value="F:sulfotransferase activity"/>
    <property type="evidence" value="ECO:0007669"/>
    <property type="project" value="InterPro"/>
</dbReference>
<comment type="similarity">
    <text evidence="1 3">Belongs to the sulfotransferase 1 family.</text>
</comment>
<evidence type="ECO:0000256" key="4">
    <source>
        <dbReference type="SAM" id="MobiDB-lite"/>
    </source>
</evidence>
<evidence type="ECO:0000256" key="2">
    <source>
        <dbReference type="ARBA" id="ARBA00022679"/>
    </source>
</evidence>
<dbReference type="InterPro" id="IPR027417">
    <property type="entry name" value="P-loop_NTPase"/>
</dbReference>
<evidence type="ECO:0000259" key="5">
    <source>
        <dbReference type="Pfam" id="PF00685"/>
    </source>
</evidence>
<dbReference type="Ensembl" id="ENSACOT00000021302.1">
    <property type="protein sequence ID" value="ENSACOP00000020563.1"/>
    <property type="gene ID" value="ENSACOG00000014131.1"/>
</dbReference>
<keyword evidence="7" id="KW-1185">Reference proteome</keyword>
<dbReference type="PANTHER" id="PTHR11783">
    <property type="entry name" value="SULFOTRANSFERASE SULT"/>
    <property type="match status" value="1"/>
</dbReference>
<evidence type="ECO:0000313" key="7">
    <source>
        <dbReference type="Proteomes" id="UP000694522"/>
    </source>
</evidence>
<sequence length="331" mass="36417">MCSAVPCCPVLHGAVSCSALHRVGTALTLVSTGTTWMQEILMLLFSHEDVFPVKIIPNWEWVPWLEQNYFREALQDMATCWLITTHLPAHILASALQQSKAKVIYMDRNPKDVTTSFYHFHRLAKFLPNPGFFDTFPMQFFKGTVHYGSWFDHIKGWLGQQQPLDICHLQGQLSAFLGCPLGKETLGPLEQHCCFTTMQDTTMANYSLIPTKIMDHSQGCFMRKGEGGIRWRGHGGKQLILAAKHPGCILCNPPPHTPPPPPPPPPPPHHAPPPPPPVCLHSEIVPTRPQHPGVPQAGSTLSTPQPCSPCPAVLQGIAVSNHLGSTGTVNN</sequence>
<feature type="region of interest" description="Disordered" evidence="4">
    <location>
        <begin position="252"/>
        <end position="306"/>
    </location>
</feature>
<accession>A0A8B9G8G2</accession>
<evidence type="ECO:0000256" key="3">
    <source>
        <dbReference type="RuleBase" id="RU361155"/>
    </source>
</evidence>
<dbReference type="InterPro" id="IPR000863">
    <property type="entry name" value="Sulfotransferase_dom"/>
</dbReference>
<dbReference type="AlphaFoldDB" id="A0A8B9G8G2"/>